<evidence type="ECO:0000313" key="5">
    <source>
        <dbReference type="Proteomes" id="UP000294028"/>
    </source>
</evidence>
<evidence type="ECO:0000259" key="3">
    <source>
        <dbReference type="Pfam" id="PF13559"/>
    </source>
</evidence>
<feature type="compositionally biased region" description="Low complexity" evidence="1">
    <location>
        <begin position="132"/>
        <end position="152"/>
    </location>
</feature>
<feature type="transmembrane region" description="Helical" evidence="2">
    <location>
        <begin position="81"/>
        <end position="98"/>
    </location>
</feature>
<gene>
    <name evidence="4" type="ORF">ELS19_10210</name>
</gene>
<evidence type="ECO:0000313" key="4">
    <source>
        <dbReference type="EMBL" id="RYJ14297.1"/>
    </source>
</evidence>
<feature type="domain" description="Protein-glutamine gamma-glutamyltransferase-like C-terminal" evidence="3">
    <location>
        <begin position="165"/>
        <end position="232"/>
    </location>
</feature>
<feature type="transmembrane region" description="Helical" evidence="2">
    <location>
        <begin position="52"/>
        <end position="74"/>
    </location>
</feature>
<sequence>MKQRFTGFHDRLLSALAIGLCMLLVAIVAATLNSSLSTTTAPDPPKSTPGSGVSLIALFYQLINAVLAIFGISLNPRSGQFFGGSTLGLIFRLLQAIYQHRLAIITAVVLLVVLGLLYQYHHRLAVPRILQSSSETTNASTPSSTTDTASTSWPPRPDPDSVQDAWVAMVRRVDDDVETPSSQTPTEWQEIAIASGLPSDAVETITSMFCAIQYGNVTETETNRKRVQAALDAHQEDTNE</sequence>
<evidence type="ECO:0000256" key="2">
    <source>
        <dbReference type="SAM" id="Phobius"/>
    </source>
</evidence>
<keyword evidence="2" id="KW-0472">Membrane</keyword>
<dbReference type="InterPro" id="IPR025403">
    <property type="entry name" value="TgpA-like_C"/>
</dbReference>
<feature type="region of interest" description="Disordered" evidence="1">
    <location>
        <begin position="132"/>
        <end position="159"/>
    </location>
</feature>
<feature type="transmembrane region" description="Helical" evidence="2">
    <location>
        <begin position="104"/>
        <end position="120"/>
    </location>
</feature>
<dbReference type="AlphaFoldDB" id="A0A482TBM9"/>
<dbReference type="RefSeq" id="WP_129784668.1">
    <property type="nucleotide sequence ID" value="NZ_RZHH01000002.1"/>
</dbReference>
<protein>
    <submittedName>
        <fullName evidence="4">DUF4129 domain-containing protein</fullName>
    </submittedName>
</protein>
<organism evidence="4 5">
    <name type="scientific">Halogeometricum borinquense</name>
    <dbReference type="NCBI Taxonomy" id="60847"/>
    <lineage>
        <taxon>Archaea</taxon>
        <taxon>Methanobacteriati</taxon>
        <taxon>Methanobacteriota</taxon>
        <taxon>Stenosarchaea group</taxon>
        <taxon>Halobacteria</taxon>
        <taxon>Halobacteriales</taxon>
        <taxon>Haloferacaceae</taxon>
        <taxon>Halogeometricum</taxon>
    </lineage>
</organism>
<accession>A0A482TBM9</accession>
<feature type="transmembrane region" description="Helical" evidence="2">
    <location>
        <begin position="12"/>
        <end position="32"/>
    </location>
</feature>
<dbReference type="Proteomes" id="UP000294028">
    <property type="component" value="Unassembled WGS sequence"/>
</dbReference>
<proteinExistence type="predicted"/>
<name>A0A482TBM9_9EURY</name>
<keyword evidence="2" id="KW-1133">Transmembrane helix</keyword>
<comment type="caution">
    <text evidence="4">The sequence shown here is derived from an EMBL/GenBank/DDBJ whole genome shotgun (WGS) entry which is preliminary data.</text>
</comment>
<evidence type="ECO:0000256" key="1">
    <source>
        <dbReference type="SAM" id="MobiDB-lite"/>
    </source>
</evidence>
<dbReference type="EMBL" id="RZHH01000002">
    <property type="protein sequence ID" value="RYJ14297.1"/>
    <property type="molecule type" value="Genomic_DNA"/>
</dbReference>
<dbReference type="Pfam" id="PF13559">
    <property type="entry name" value="DUF4129"/>
    <property type="match status" value="1"/>
</dbReference>
<keyword evidence="2" id="KW-0812">Transmembrane</keyword>
<reference evidence="4 5" key="1">
    <citation type="submission" date="2018-12" db="EMBL/GenBank/DDBJ databases">
        <title>Genome analysis provides insights into bioremediation potentialities of Halogeometricum borinquense strain N11.</title>
        <authorList>
            <person name="Najjari A."/>
            <person name="Youssef N."/>
            <person name="Fhoula I."/>
            <person name="Ben Dhia O."/>
            <person name="Mahjoubi M."/>
            <person name="Ouzari H.I."/>
            <person name="Cherif A."/>
        </authorList>
    </citation>
    <scope>NUCLEOTIDE SEQUENCE [LARGE SCALE GENOMIC DNA]</scope>
    <source>
        <strain evidence="4 5">N11</strain>
    </source>
</reference>